<feature type="coiled-coil region" evidence="1">
    <location>
        <begin position="31"/>
        <end position="100"/>
    </location>
</feature>
<gene>
    <name evidence="2" type="ORF">Q8947_03860</name>
</gene>
<evidence type="ECO:0000313" key="2">
    <source>
        <dbReference type="EMBL" id="MDR4125120.1"/>
    </source>
</evidence>
<evidence type="ECO:0000256" key="1">
    <source>
        <dbReference type="SAM" id="Coils"/>
    </source>
</evidence>
<evidence type="ECO:0008006" key="4">
    <source>
        <dbReference type="Google" id="ProtNLM"/>
    </source>
</evidence>
<protein>
    <recommendedName>
        <fullName evidence="4">Integral membrane protein</fullName>
    </recommendedName>
</protein>
<comment type="caution">
    <text evidence="2">The sequence shown here is derived from an EMBL/GenBank/DDBJ whole genome shotgun (WGS) entry which is preliminary data.</text>
</comment>
<dbReference type="InterPro" id="IPR046703">
    <property type="entry name" value="DUF6776"/>
</dbReference>
<organism evidence="2 3">
    <name type="scientific">Yanghanlia caeni</name>
    <dbReference type="NCBI Taxonomy" id="3064283"/>
    <lineage>
        <taxon>Bacteria</taxon>
        <taxon>Pseudomonadati</taxon>
        <taxon>Pseudomonadota</taxon>
        <taxon>Betaproteobacteria</taxon>
        <taxon>Burkholderiales</taxon>
        <taxon>Alcaligenaceae</taxon>
        <taxon>Yanghanlia</taxon>
    </lineage>
</organism>
<keyword evidence="1" id="KW-0175">Coiled coil</keyword>
<keyword evidence="3" id="KW-1185">Reference proteome</keyword>
<accession>A0ABU1D3V6</accession>
<dbReference type="Pfam" id="PF20567">
    <property type="entry name" value="DUF6776"/>
    <property type="match status" value="1"/>
</dbReference>
<name>A0ABU1D3V6_9BURK</name>
<sequence length="230" mass="24856">MRRHAYALAALIAGGLAGAALVYFGFERPALEAAQASIQRYEDDLTALRERHDKVNARAAALEGQLLVEESTRRGLETTLREVQAELGRARDTLAFYEQLMPPGPDGAISIRALDIEPEGPHLKYRMLLMRSGRNDKPFEGELQFVAKGRLNGEPAEQTLLPPLAAGKEGADAGGQGNEGAPLAIEFSEFQRSSGLLGLPAGFVPESVTVNVLEGRSVRVSRSVELPVQR</sequence>
<proteinExistence type="predicted"/>
<dbReference type="RefSeq" id="WP_347286503.1">
    <property type="nucleotide sequence ID" value="NZ_JAUZQE010000006.1"/>
</dbReference>
<reference evidence="2 3" key="1">
    <citation type="submission" date="2023-08" db="EMBL/GenBank/DDBJ databases">
        <title>Alcaligenaceae gen. nov., a novel taxon isolated from the sludge of Yixing Pesticide Factory.</title>
        <authorList>
            <person name="Ruan L."/>
        </authorList>
    </citation>
    <scope>NUCLEOTIDE SEQUENCE [LARGE SCALE GENOMIC DNA]</scope>
    <source>
        <strain evidence="2 3">LG-2</strain>
    </source>
</reference>
<evidence type="ECO:0000313" key="3">
    <source>
        <dbReference type="Proteomes" id="UP001232156"/>
    </source>
</evidence>
<dbReference type="EMBL" id="JAUZQE010000006">
    <property type="protein sequence ID" value="MDR4125120.1"/>
    <property type="molecule type" value="Genomic_DNA"/>
</dbReference>
<dbReference type="Proteomes" id="UP001232156">
    <property type="component" value="Unassembled WGS sequence"/>
</dbReference>